<dbReference type="InterPro" id="IPR004307">
    <property type="entry name" value="TspO_MBR"/>
</dbReference>
<proteinExistence type="inferred from homology"/>
<comment type="subcellular location">
    <subcellularLocation>
        <location evidence="1">Membrane</location>
        <topology evidence="1">Multi-pass membrane protein</topology>
    </subcellularLocation>
</comment>
<dbReference type="PANTHER" id="PTHR10057">
    <property type="entry name" value="PERIPHERAL-TYPE BENZODIAZEPINE RECEPTOR"/>
    <property type="match status" value="1"/>
</dbReference>
<feature type="transmembrane region" description="Helical" evidence="6">
    <location>
        <begin position="256"/>
        <end position="274"/>
    </location>
</feature>
<dbReference type="Proteomes" id="UP000095751">
    <property type="component" value="Unassembled WGS sequence"/>
</dbReference>
<evidence type="ECO:0000256" key="2">
    <source>
        <dbReference type="ARBA" id="ARBA00007524"/>
    </source>
</evidence>
<feature type="transmembrane region" description="Helical" evidence="6">
    <location>
        <begin position="33"/>
        <end position="50"/>
    </location>
</feature>
<feature type="transmembrane region" description="Helical" evidence="6">
    <location>
        <begin position="167"/>
        <end position="187"/>
    </location>
</feature>
<evidence type="ECO:0000256" key="1">
    <source>
        <dbReference type="ARBA" id="ARBA00004141"/>
    </source>
</evidence>
<evidence type="ECO:0000256" key="3">
    <source>
        <dbReference type="ARBA" id="ARBA00022692"/>
    </source>
</evidence>
<protein>
    <submittedName>
        <fullName evidence="7">Uncharacterized protein</fullName>
    </submittedName>
</protein>
<sequence>MEGGAMPYTVDLQRPCFRLSQPRQTRRHRCPPLPVFAIIAIVLLSASHISDAFQITLSNRGLNNRHILSNISQQRVWGSDGGSVGDRTTGKNGGLTFLRSAGVGGESINDDVTNNNNNNDNSSKPPVDFRAIFKYATGLTVQTFMIYTFLAIFMDKLLVSTILKGKLGLLQSTIIPTWANFVFFYMFNAKTSFFSILPINKQSGDKRTNNGWDNRERKQPSWTPPGYVFAIMWPLFVFGTRAYTASRIVGILGGVYANRAVMALMLHLSVANLWNTVNNIERRLGVSVILLYLMWLTKAFAAYQFWRIDKMTGQLLALTLTWLTAAAALETNTWQINPDPDTGRVEPLYPAKVKGKWKTVFRWE</sequence>
<dbReference type="EMBL" id="KV784366">
    <property type="protein sequence ID" value="OEU11880.1"/>
    <property type="molecule type" value="Genomic_DNA"/>
</dbReference>
<dbReference type="InParanoid" id="A0A1E7F103"/>
<dbReference type="GO" id="GO:0033013">
    <property type="term" value="P:tetrapyrrole metabolic process"/>
    <property type="evidence" value="ECO:0007669"/>
    <property type="project" value="UniProtKB-ARBA"/>
</dbReference>
<dbReference type="OrthoDB" id="8841220at2759"/>
<dbReference type="PANTHER" id="PTHR10057:SF0">
    <property type="entry name" value="TRANSLOCATOR PROTEIN"/>
    <property type="match status" value="1"/>
</dbReference>
<evidence type="ECO:0000256" key="5">
    <source>
        <dbReference type="ARBA" id="ARBA00023136"/>
    </source>
</evidence>
<keyword evidence="4 6" id="KW-1133">Transmembrane helix</keyword>
<dbReference type="GO" id="GO:0016020">
    <property type="term" value="C:membrane"/>
    <property type="evidence" value="ECO:0007669"/>
    <property type="project" value="UniProtKB-SubCell"/>
</dbReference>
<dbReference type="Gene3D" id="1.20.1260.100">
    <property type="entry name" value="TspO/MBR protein"/>
    <property type="match status" value="1"/>
</dbReference>
<feature type="transmembrane region" description="Helical" evidence="6">
    <location>
        <begin position="286"/>
        <end position="306"/>
    </location>
</feature>
<feature type="transmembrane region" description="Helical" evidence="6">
    <location>
        <begin position="132"/>
        <end position="155"/>
    </location>
</feature>
<reference evidence="7 8" key="1">
    <citation type="submission" date="2016-09" db="EMBL/GenBank/DDBJ databases">
        <title>Extensive genetic diversity and differential bi-allelic expression allows diatom success in the polar Southern Ocean.</title>
        <authorList>
            <consortium name="DOE Joint Genome Institute"/>
            <person name="Mock T."/>
            <person name="Otillar R.P."/>
            <person name="Strauss J."/>
            <person name="Dupont C."/>
            <person name="Frickenhaus S."/>
            <person name="Maumus F."/>
            <person name="Mcmullan M."/>
            <person name="Sanges R."/>
            <person name="Schmutz J."/>
            <person name="Toseland A."/>
            <person name="Valas R."/>
            <person name="Veluchamy A."/>
            <person name="Ward B.J."/>
            <person name="Allen A."/>
            <person name="Barry K."/>
            <person name="Falciatore A."/>
            <person name="Ferrante M."/>
            <person name="Fortunato A.E."/>
            <person name="Gloeckner G."/>
            <person name="Gruber A."/>
            <person name="Hipkin R."/>
            <person name="Janech M."/>
            <person name="Kroth P."/>
            <person name="Leese F."/>
            <person name="Lindquist E."/>
            <person name="Lyon B.R."/>
            <person name="Martin J."/>
            <person name="Mayer C."/>
            <person name="Parker M."/>
            <person name="Quesneville H."/>
            <person name="Raymond J."/>
            <person name="Uhlig C."/>
            <person name="Valentin K.U."/>
            <person name="Worden A.Z."/>
            <person name="Armbrust E.V."/>
            <person name="Bowler C."/>
            <person name="Green B."/>
            <person name="Moulton V."/>
            <person name="Van Oosterhout C."/>
            <person name="Grigoriev I."/>
        </authorList>
    </citation>
    <scope>NUCLEOTIDE SEQUENCE [LARGE SCALE GENOMIC DNA]</scope>
    <source>
        <strain evidence="7 8">CCMP1102</strain>
    </source>
</reference>
<evidence type="ECO:0000256" key="6">
    <source>
        <dbReference type="SAM" id="Phobius"/>
    </source>
</evidence>
<dbReference type="CDD" id="cd15904">
    <property type="entry name" value="TSPO_MBR"/>
    <property type="match status" value="1"/>
</dbReference>
<keyword evidence="8" id="KW-1185">Reference proteome</keyword>
<accession>A0A1E7F103</accession>
<keyword evidence="5 6" id="KW-0472">Membrane</keyword>
<name>A0A1E7F103_9STRA</name>
<organism evidence="7 8">
    <name type="scientific">Fragilariopsis cylindrus CCMP1102</name>
    <dbReference type="NCBI Taxonomy" id="635003"/>
    <lineage>
        <taxon>Eukaryota</taxon>
        <taxon>Sar</taxon>
        <taxon>Stramenopiles</taxon>
        <taxon>Ochrophyta</taxon>
        <taxon>Bacillariophyta</taxon>
        <taxon>Bacillariophyceae</taxon>
        <taxon>Bacillariophycidae</taxon>
        <taxon>Bacillariales</taxon>
        <taxon>Bacillariaceae</taxon>
        <taxon>Fragilariopsis</taxon>
    </lineage>
</organism>
<evidence type="ECO:0000256" key="4">
    <source>
        <dbReference type="ARBA" id="ARBA00022989"/>
    </source>
</evidence>
<keyword evidence="3 6" id="KW-0812">Transmembrane</keyword>
<dbReference type="AlphaFoldDB" id="A0A1E7F103"/>
<dbReference type="KEGG" id="fcy:FRACYDRAFT_245000"/>
<evidence type="ECO:0000313" key="8">
    <source>
        <dbReference type="Proteomes" id="UP000095751"/>
    </source>
</evidence>
<dbReference type="Pfam" id="PF03073">
    <property type="entry name" value="TspO_MBR"/>
    <property type="match status" value="1"/>
</dbReference>
<comment type="similarity">
    <text evidence="2">Belongs to the TspO/BZRP family.</text>
</comment>
<gene>
    <name evidence="7" type="ORF">FRACYDRAFT_245000</name>
</gene>
<feature type="transmembrane region" description="Helical" evidence="6">
    <location>
        <begin position="226"/>
        <end position="244"/>
    </location>
</feature>
<evidence type="ECO:0000313" key="7">
    <source>
        <dbReference type="EMBL" id="OEU11880.1"/>
    </source>
</evidence>
<dbReference type="InterPro" id="IPR038330">
    <property type="entry name" value="TspO/MBR-related_sf"/>
</dbReference>